<feature type="domain" description="GH15-like" evidence="2">
    <location>
        <begin position="136"/>
        <end position="235"/>
    </location>
</feature>
<comment type="subcellular location">
    <subcellularLocation>
        <location evidence="1">Cell membrane</location>
        <topology evidence="1">Lipid-anchor</topology>
        <orientation evidence="1">Cytoplasmic side</orientation>
    </subcellularLocation>
</comment>
<dbReference type="GO" id="GO:0005964">
    <property type="term" value="C:phosphorylase kinase complex"/>
    <property type="evidence" value="ECO:0007669"/>
    <property type="project" value="TreeGrafter"/>
</dbReference>
<evidence type="ECO:0000313" key="4">
    <source>
        <dbReference type="WBParaSite" id="maker-unitig_34402-snap-gene-0.1-mRNA-1"/>
    </source>
</evidence>
<proteinExistence type="inferred from homology"/>
<dbReference type="WBParaSite" id="maker-unitig_34402-snap-gene-0.1-mRNA-1">
    <property type="protein sequence ID" value="maker-unitig_34402-snap-gene-0.1-mRNA-1"/>
    <property type="gene ID" value="maker-unitig_34402-snap-gene-0.1"/>
</dbReference>
<protein>
    <recommendedName>
        <fullName evidence="1">Phosphorylase b kinase regulatory subunit</fullName>
    </recommendedName>
</protein>
<comment type="similarity">
    <text evidence="1">Belongs to the phosphorylase b kinase regulatory chain family.</text>
</comment>
<keyword evidence="3" id="KW-1185">Reference proteome</keyword>
<dbReference type="Proteomes" id="UP000095280">
    <property type="component" value="Unplaced"/>
</dbReference>
<dbReference type="GO" id="GO:0005886">
    <property type="term" value="C:plasma membrane"/>
    <property type="evidence" value="ECO:0007669"/>
    <property type="project" value="UniProtKB-SubCell"/>
</dbReference>
<comment type="pathway">
    <text evidence="1">Glycan biosynthesis; glycogen metabolism.</text>
</comment>
<keyword evidence="1" id="KW-0119">Carbohydrate metabolism</keyword>
<keyword evidence="1" id="KW-1003">Cell membrane</keyword>
<keyword evidence="1" id="KW-0112">Calmodulin-binding</keyword>
<dbReference type="UniPathway" id="UPA00163"/>
<dbReference type="AlphaFoldDB" id="A0A1I8FH11"/>
<keyword evidence="1" id="KW-0321">Glycogen metabolism</keyword>
<keyword evidence="1" id="KW-0449">Lipoprotein</keyword>
<accession>A0A1I8FH11</accession>
<keyword evidence="1" id="KW-0472">Membrane</keyword>
<reference evidence="4" key="1">
    <citation type="submission" date="2016-11" db="UniProtKB">
        <authorList>
            <consortium name="WormBaseParasite"/>
        </authorList>
    </citation>
    <scope>IDENTIFICATION</scope>
</reference>
<comment type="function">
    <text evidence="1">Phosphorylase b kinase catalyzes the phosphorylation of serine in certain substrates, including troponin I.</text>
</comment>
<dbReference type="InterPro" id="IPR008734">
    <property type="entry name" value="PHK_A/B_su"/>
</dbReference>
<dbReference type="Pfam" id="PF00723">
    <property type="entry name" value="Glyco_hydro_15"/>
    <property type="match status" value="1"/>
</dbReference>
<keyword evidence="1" id="KW-0636">Prenylation</keyword>
<organism evidence="3 4">
    <name type="scientific">Macrostomum lignano</name>
    <dbReference type="NCBI Taxonomy" id="282301"/>
    <lineage>
        <taxon>Eukaryota</taxon>
        <taxon>Metazoa</taxon>
        <taxon>Spiralia</taxon>
        <taxon>Lophotrochozoa</taxon>
        <taxon>Platyhelminthes</taxon>
        <taxon>Rhabditophora</taxon>
        <taxon>Macrostomorpha</taxon>
        <taxon>Macrostomida</taxon>
        <taxon>Macrostomidae</taxon>
        <taxon>Macrostomum</taxon>
    </lineage>
</organism>
<dbReference type="PANTHER" id="PTHR10749">
    <property type="entry name" value="PHOSPHORYLASE B KINASE REGULATORY SUBUNIT"/>
    <property type="match status" value="1"/>
</dbReference>
<evidence type="ECO:0000313" key="3">
    <source>
        <dbReference type="Proteomes" id="UP000095280"/>
    </source>
</evidence>
<dbReference type="GO" id="GO:0005977">
    <property type="term" value="P:glycogen metabolic process"/>
    <property type="evidence" value="ECO:0007669"/>
    <property type="project" value="UniProtKB-UniPathway"/>
</dbReference>
<evidence type="ECO:0000259" key="2">
    <source>
        <dbReference type="Pfam" id="PF00723"/>
    </source>
</evidence>
<sequence length="274" mass="29821">TSCLPRPRATTSTLHCIGRIRPTSSVFDTSTSTAMASVGGSGGGHSSSAGNREQFAAWKRQKNHGVLSSAVSAEMHGLPQNEKKEIESGSALSPFYLWNSEEDDEAPATTQAGETKTVLQRQFGTWSRSCTSTPGSLKQWWLVRYTAGMLDKRVETLPICLTDLLVRQKQVTIGARGLRFNLGRKSSAVLADLIKSACGNDITLGMLTQEILVYLSMLAKTESQLFANMHRIRVGLIIRIMGSEIGRSLQPDEATEHLLSLSPFANENFASLFA</sequence>
<dbReference type="PANTHER" id="PTHR10749:SF7">
    <property type="entry name" value="PHOSPHORYLASE B KINASE REGULATORY SUBUNIT ALPHA-RELATED"/>
    <property type="match status" value="1"/>
</dbReference>
<evidence type="ECO:0000256" key="1">
    <source>
        <dbReference type="RuleBase" id="RU364123"/>
    </source>
</evidence>
<dbReference type="InterPro" id="IPR011613">
    <property type="entry name" value="GH15-like"/>
</dbReference>
<dbReference type="GO" id="GO:0005516">
    <property type="term" value="F:calmodulin binding"/>
    <property type="evidence" value="ECO:0007669"/>
    <property type="project" value="UniProtKB-KW"/>
</dbReference>
<name>A0A1I8FH11_9PLAT</name>